<comment type="catalytic activity">
    <reaction evidence="10 11">
        <text>D-alanyl-D-alanine + UDP-N-acetyl-alpha-D-muramoyl-L-alanyl-gamma-D-glutamyl-meso-2,6-diaminopimelate + ATP = UDP-N-acetyl-alpha-D-muramoyl-L-alanyl-gamma-D-glutamyl-meso-2,6-diaminopimeloyl-D-alanyl-D-alanine + ADP + phosphate + H(+)</text>
        <dbReference type="Rhea" id="RHEA:28374"/>
        <dbReference type="ChEBI" id="CHEBI:15378"/>
        <dbReference type="ChEBI" id="CHEBI:30616"/>
        <dbReference type="ChEBI" id="CHEBI:43474"/>
        <dbReference type="ChEBI" id="CHEBI:57822"/>
        <dbReference type="ChEBI" id="CHEBI:61386"/>
        <dbReference type="ChEBI" id="CHEBI:83905"/>
        <dbReference type="ChEBI" id="CHEBI:456216"/>
        <dbReference type="EC" id="6.3.2.10"/>
    </reaction>
</comment>
<dbReference type="GO" id="GO:0005524">
    <property type="term" value="F:ATP binding"/>
    <property type="evidence" value="ECO:0007669"/>
    <property type="project" value="UniProtKB-UniRule"/>
</dbReference>
<dbReference type="InterPro" id="IPR036565">
    <property type="entry name" value="Mur-like_cat_sf"/>
</dbReference>
<comment type="function">
    <text evidence="10 11">Involved in cell wall formation. Catalyzes the final step in the synthesis of UDP-N-acetylmuramoyl-pentapeptide, the precursor of murein.</text>
</comment>
<feature type="domain" description="Mur ligase C-terminal" evidence="13">
    <location>
        <begin position="325"/>
        <end position="449"/>
    </location>
</feature>
<dbReference type="EMBL" id="DVNH01000011">
    <property type="protein sequence ID" value="HIU51259.1"/>
    <property type="molecule type" value="Genomic_DNA"/>
</dbReference>
<dbReference type="HAMAP" id="MF_02019">
    <property type="entry name" value="MurF"/>
    <property type="match status" value="1"/>
</dbReference>
<proteinExistence type="inferred from homology"/>
<evidence type="ECO:0000259" key="13">
    <source>
        <dbReference type="Pfam" id="PF02875"/>
    </source>
</evidence>
<comment type="pathway">
    <text evidence="10 11">Cell wall biogenesis; peptidoglycan biosynthesis.</text>
</comment>
<keyword evidence="4 10" id="KW-0547">Nucleotide-binding</keyword>
<evidence type="ECO:0000256" key="9">
    <source>
        <dbReference type="ARBA" id="ARBA00023316"/>
    </source>
</evidence>
<dbReference type="PANTHER" id="PTHR43024:SF1">
    <property type="entry name" value="UDP-N-ACETYLMURAMOYL-TRIPEPTIDE--D-ALANYL-D-ALANINE LIGASE"/>
    <property type="match status" value="1"/>
</dbReference>
<evidence type="ECO:0000259" key="12">
    <source>
        <dbReference type="Pfam" id="PF01225"/>
    </source>
</evidence>
<gene>
    <name evidence="10" type="primary">murF</name>
    <name evidence="15" type="ORF">IAB70_01325</name>
</gene>
<evidence type="ECO:0000256" key="1">
    <source>
        <dbReference type="ARBA" id="ARBA00022490"/>
    </source>
</evidence>
<dbReference type="Gene3D" id="3.40.1190.10">
    <property type="entry name" value="Mur-like, catalytic domain"/>
    <property type="match status" value="1"/>
</dbReference>
<dbReference type="EC" id="6.3.2.10" evidence="10 11"/>
<accession>A0A9D1S8K7</accession>
<keyword evidence="3 10" id="KW-0132">Cell division</keyword>
<organism evidence="15 16">
    <name type="scientific">Candidatus Merdicola faecigallinarum</name>
    <dbReference type="NCBI Taxonomy" id="2840862"/>
    <lineage>
        <taxon>Bacteria</taxon>
        <taxon>Bacillati</taxon>
        <taxon>Bacillota</taxon>
        <taxon>Clostridia</taxon>
        <taxon>Candidatus Merdicola</taxon>
    </lineage>
</organism>
<feature type="domain" description="Mur ligase central" evidence="14">
    <location>
        <begin position="116"/>
        <end position="301"/>
    </location>
</feature>
<dbReference type="Gene3D" id="3.40.1390.10">
    <property type="entry name" value="MurE/MurF, N-terminal domain"/>
    <property type="match status" value="1"/>
</dbReference>
<reference evidence="15" key="1">
    <citation type="submission" date="2020-10" db="EMBL/GenBank/DDBJ databases">
        <authorList>
            <person name="Gilroy R."/>
        </authorList>
    </citation>
    <scope>NUCLEOTIDE SEQUENCE</scope>
    <source>
        <strain evidence="15">CHK195-15760</strain>
    </source>
</reference>
<keyword evidence="6 10" id="KW-0133">Cell shape</keyword>
<comment type="similarity">
    <text evidence="10">Belongs to the MurCDEF family. MurF subfamily.</text>
</comment>
<dbReference type="InterPro" id="IPR036615">
    <property type="entry name" value="Mur_ligase_C_dom_sf"/>
</dbReference>
<dbReference type="InterPro" id="IPR013221">
    <property type="entry name" value="Mur_ligase_cen"/>
</dbReference>
<evidence type="ECO:0000256" key="8">
    <source>
        <dbReference type="ARBA" id="ARBA00023306"/>
    </source>
</evidence>
<dbReference type="AlphaFoldDB" id="A0A9D1S8K7"/>
<dbReference type="Pfam" id="PF02875">
    <property type="entry name" value="Mur_ligase_C"/>
    <property type="match status" value="1"/>
</dbReference>
<sequence length="463" mass="52222">MKDLYLDKIIQVTKGAMIGEEQNLICNEFSIDTRSLKDGDVYIGIKGENFDGNSLYKKAFEKGAKLCILNEEMKEKIEKEDQEKDKRILFVEDTIQALGKIAEYKRSLYSIPVVAITGSVGKTSTKDMIGSVIAQKYKVHKTQGNYNNAIGLPLTILGLKDEEVLVVEMGMNHFGEIDYLTNIAKPTIAVITNIGTSHIGNLGSRENILKAKLEILNGLQDKGTIIINQDNDLLQKWAKEDGKYHKLTYGIEEKSDVMAEDIKIQETESKFKIKEANKTYEIEVPISGKHFIYNSLSAIAVGKILEIPMEQIIKGIKDFKLTNKRMDIQTIEEEITVINDSYNASYDSMKASLEYMHKLAGKRKIAILGDMLELGKFAKQLHQKVGEEVVKNEVDLLITVGPLAHYIAEEAIEKGMKEQQVIEFLTNKEVVFYLKQNMKKGDIILLKASNALNFTQILEELKK</sequence>
<dbReference type="Pfam" id="PF01225">
    <property type="entry name" value="Mur_ligase"/>
    <property type="match status" value="1"/>
</dbReference>
<feature type="binding site" evidence="10">
    <location>
        <begin position="118"/>
        <end position="124"/>
    </location>
    <ligand>
        <name>ATP</name>
        <dbReference type="ChEBI" id="CHEBI:30616"/>
    </ligand>
</feature>
<keyword evidence="1 10" id="KW-0963">Cytoplasm</keyword>
<keyword evidence="8 10" id="KW-0131">Cell cycle</keyword>
<keyword evidence="7 10" id="KW-0573">Peptidoglycan synthesis</keyword>
<evidence type="ECO:0000313" key="15">
    <source>
        <dbReference type="EMBL" id="HIU51259.1"/>
    </source>
</evidence>
<name>A0A9D1S8K7_9FIRM</name>
<dbReference type="Proteomes" id="UP000824093">
    <property type="component" value="Unassembled WGS sequence"/>
</dbReference>
<protein>
    <recommendedName>
        <fullName evidence="10 11">UDP-N-acetylmuramoyl-tripeptide--D-alanyl-D-alanine ligase</fullName>
        <ecNumber evidence="10 11">6.3.2.10</ecNumber>
    </recommendedName>
    <alternativeName>
        <fullName evidence="10">D-alanyl-D-alanine-adding enzyme</fullName>
    </alternativeName>
</protein>
<dbReference type="InterPro" id="IPR035911">
    <property type="entry name" value="MurE/MurF_N"/>
</dbReference>
<keyword evidence="5 10" id="KW-0067">ATP-binding</keyword>
<dbReference type="SUPFAM" id="SSF63418">
    <property type="entry name" value="MurE/MurF N-terminal domain"/>
    <property type="match status" value="1"/>
</dbReference>
<evidence type="ECO:0000256" key="2">
    <source>
        <dbReference type="ARBA" id="ARBA00022598"/>
    </source>
</evidence>
<dbReference type="InterPro" id="IPR051046">
    <property type="entry name" value="MurCDEF_CellWall_CoF430Synth"/>
</dbReference>
<dbReference type="GO" id="GO:0047480">
    <property type="term" value="F:UDP-N-acetylmuramoyl-tripeptide-D-alanyl-D-alanine ligase activity"/>
    <property type="evidence" value="ECO:0007669"/>
    <property type="project" value="UniProtKB-UniRule"/>
</dbReference>
<dbReference type="InterPro" id="IPR000713">
    <property type="entry name" value="Mur_ligase_N"/>
</dbReference>
<dbReference type="Gene3D" id="3.90.190.20">
    <property type="entry name" value="Mur ligase, C-terminal domain"/>
    <property type="match status" value="1"/>
</dbReference>
<dbReference type="InterPro" id="IPR005863">
    <property type="entry name" value="UDP-N-AcMur_synth"/>
</dbReference>
<dbReference type="GO" id="GO:0008360">
    <property type="term" value="P:regulation of cell shape"/>
    <property type="evidence" value="ECO:0007669"/>
    <property type="project" value="UniProtKB-KW"/>
</dbReference>
<dbReference type="NCBIfam" id="TIGR01143">
    <property type="entry name" value="murF"/>
    <property type="match status" value="1"/>
</dbReference>
<evidence type="ECO:0000256" key="3">
    <source>
        <dbReference type="ARBA" id="ARBA00022618"/>
    </source>
</evidence>
<keyword evidence="9 10" id="KW-0961">Cell wall biogenesis/degradation</keyword>
<dbReference type="GO" id="GO:0071555">
    <property type="term" value="P:cell wall organization"/>
    <property type="evidence" value="ECO:0007669"/>
    <property type="project" value="UniProtKB-KW"/>
</dbReference>
<evidence type="ECO:0000256" key="6">
    <source>
        <dbReference type="ARBA" id="ARBA00022960"/>
    </source>
</evidence>
<evidence type="ECO:0000256" key="11">
    <source>
        <dbReference type="RuleBase" id="RU004136"/>
    </source>
</evidence>
<dbReference type="SUPFAM" id="SSF53244">
    <property type="entry name" value="MurD-like peptide ligases, peptide-binding domain"/>
    <property type="match status" value="1"/>
</dbReference>
<feature type="domain" description="Mur ligase N-terminal catalytic" evidence="12">
    <location>
        <begin position="30"/>
        <end position="105"/>
    </location>
</feature>
<dbReference type="SUPFAM" id="SSF53623">
    <property type="entry name" value="MurD-like peptide ligases, catalytic domain"/>
    <property type="match status" value="1"/>
</dbReference>
<evidence type="ECO:0000256" key="10">
    <source>
        <dbReference type="HAMAP-Rule" id="MF_02019"/>
    </source>
</evidence>
<evidence type="ECO:0000256" key="4">
    <source>
        <dbReference type="ARBA" id="ARBA00022741"/>
    </source>
</evidence>
<comment type="subcellular location">
    <subcellularLocation>
        <location evidence="10 11">Cytoplasm</location>
    </subcellularLocation>
</comment>
<dbReference type="GO" id="GO:0051301">
    <property type="term" value="P:cell division"/>
    <property type="evidence" value="ECO:0007669"/>
    <property type="project" value="UniProtKB-KW"/>
</dbReference>
<dbReference type="GO" id="GO:0009252">
    <property type="term" value="P:peptidoglycan biosynthetic process"/>
    <property type="evidence" value="ECO:0007669"/>
    <property type="project" value="UniProtKB-UniRule"/>
</dbReference>
<dbReference type="GO" id="GO:0005737">
    <property type="term" value="C:cytoplasm"/>
    <property type="evidence" value="ECO:0007669"/>
    <property type="project" value="UniProtKB-SubCell"/>
</dbReference>
<comment type="caution">
    <text evidence="15">The sequence shown here is derived from an EMBL/GenBank/DDBJ whole genome shotgun (WGS) entry which is preliminary data.</text>
</comment>
<keyword evidence="2 10" id="KW-0436">Ligase</keyword>
<reference evidence="15" key="2">
    <citation type="journal article" date="2021" name="PeerJ">
        <title>Extensive microbial diversity within the chicken gut microbiome revealed by metagenomics and culture.</title>
        <authorList>
            <person name="Gilroy R."/>
            <person name="Ravi A."/>
            <person name="Getino M."/>
            <person name="Pursley I."/>
            <person name="Horton D.L."/>
            <person name="Alikhan N.F."/>
            <person name="Baker D."/>
            <person name="Gharbi K."/>
            <person name="Hall N."/>
            <person name="Watson M."/>
            <person name="Adriaenssens E.M."/>
            <person name="Foster-Nyarko E."/>
            <person name="Jarju S."/>
            <person name="Secka A."/>
            <person name="Antonio M."/>
            <person name="Oren A."/>
            <person name="Chaudhuri R.R."/>
            <person name="La Ragione R."/>
            <person name="Hildebrand F."/>
            <person name="Pallen M.J."/>
        </authorList>
    </citation>
    <scope>NUCLEOTIDE SEQUENCE</scope>
    <source>
        <strain evidence="15">CHK195-15760</strain>
    </source>
</reference>
<evidence type="ECO:0000259" key="14">
    <source>
        <dbReference type="Pfam" id="PF08245"/>
    </source>
</evidence>
<dbReference type="InterPro" id="IPR004101">
    <property type="entry name" value="Mur_ligase_C"/>
</dbReference>
<evidence type="ECO:0000256" key="5">
    <source>
        <dbReference type="ARBA" id="ARBA00022840"/>
    </source>
</evidence>
<evidence type="ECO:0000256" key="7">
    <source>
        <dbReference type="ARBA" id="ARBA00022984"/>
    </source>
</evidence>
<dbReference type="PANTHER" id="PTHR43024">
    <property type="entry name" value="UDP-N-ACETYLMURAMOYL-TRIPEPTIDE--D-ALANYL-D-ALANINE LIGASE"/>
    <property type="match status" value="1"/>
</dbReference>
<evidence type="ECO:0000313" key="16">
    <source>
        <dbReference type="Proteomes" id="UP000824093"/>
    </source>
</evidence>
<dbReference type="Pfam" id="PF08245">
    <property type="entry name" value="Mur_ligase_M"/>
    <property type="match status" value="1"/>
</dbReference>